<feature type="compositionally biased region" description="Low complexity" evidence="1">
    <location>
        <begin position="98"/>
        <end position="113"/>
    </location>
</feature>
<organism evidence="2 3">
    <name type="scientific">Opisthorchis viverrini</name>
    <name type="common">Southeast Asian liver fluke</name>
    <dbReference type="NCBI Taxonomy" id="6198"/>
    <lineage>
        <taxon>Eukaryota</taxon>
        <taxon>Metazoa</taxon>
        <taxon>Spiralia</taxon>
        <taxon>Lophotrochozoa</taxon>
        <taxon>Platyhelminthes</taxon>
        <taxon>Trematoda</taxon>
        <taxon>Digenea</taxon>
        <taxon>Opisthorchiida</taxon>
        <taxon>Opisthorchiata</taxon>
        <taxon>Opisthorchiidae</taxon>
        <taxon>Opisthorchis</taxon>
    </lineage>
</organism>
<dbReference type="Proteomes" id="UP000243686">
    <property type="component" value="Unassembled WGS sequence"/>
</dbReference>
<proteinExistence type="predicted"/>
<feature type="region of interest" description="Disordered" evidence="1">
    <location>
        <begin position="82"/>
        <end position="167"/>
    </location>
</feature>
<name>A0A1S8XAG5_OPIVI</name>
<evidence type="ECO:0000256" key="1">
    <source>
        <dbReference type="SAM" id="MobiDB-lite"/>
    </source>
</evidence>
<reference evidence="2 3" key="1">
    <citation type="submission" date="2015-03" db="EMBL/GenBank/DDBJ databases">
        <title>Draft genome of the nematode, Opisthorchis viverrini.</title>
        <authorList>
            <person name="Mitreva M."/>
        </authorList>
    </citation>
    <scope>NUCLEOTIDE SEQUENCE [LARGE SCALE GENOMIC DNA]</scope>
    <source>
        <strain evidence="2">Khon Kaen</strain>
    </source>
</reference>
<accession>A0A1S8XAG5</accession>
<evidence type="ECO:0000313" key="3">
    <source>
        <dbReference type="Proteomes" id="UP000243686"/>
    </source>
</evidence>
<evidence type="ECO:0000313" key="2">
    <source>
        <dbReference type="EMBL" id="OON23704.1"/>
    </source>
</evidence>
<gene>
    <name evidence="2" type="ORF">X801_00389</name>
</gene>
<feature type="compositionally biased region" description="Low complexity" evidence="1">
    <location>
        <begin position="146"/>
        <end position="167"/>
    </location>
</feature>
<sequence length="167" mass="17742">MVCGNLNYCNILYSYGLGSNPTPSLWICTTRGNVISVNLNTNVLRTQHHTNPILPTGSLFRLNGEVLFIAFLDLTGELQSPPWEKWEDGSRPITQQTSNSSSAVSSAAEPGASVGFRQGDSSAATRRLGGGPKPPKDVVSRQVGASLPRTPSSSTSSSSGPPEQFFC</sequence>
<dbReference type="EMBL" id="KV891503">
    <property type="protein sequence ID" value="OON23704.1"/>
    <property type="molecule type" value="Genomic_DNA"/>
</dbReference>
<protein>
    <submittedName>
        <fullName evidence="2">Uncharacterized protein</fullName>
    </submittedName>
</protein>
<dbReference type="AlphaFoldDB" id="A0A1S8XAG5"/>
<keyword evidence="3" id="KW-1185">Reference proteome</keyword>